<dbReference type="Pfam" id="PF12697">
    <property type="entry name" value="Abhydrolase_6"/>
    <property type="match status" value="1"/>
</dbReference>
<proteinExistence type="predicted"/>
<dbReference type="AlphaFoldDB" id="A0A8H5MGD7"/>
<dbReference type="Proteomes" id="UP000518752">
    <property type="component" value="Unassembled WGS sequence"/>
</dbReference>
<comment type="caution">
    <text evidence="2">The sequence shown here is derived from an EMBL/GenBank/DDBJ whole genome shotgun (WGS) entry which is preliminary data.</text>
</comment>
<dbReference type="InterPro" id="IPR000073">
    <property type="entry name" value="AB_hydrolase_1"/>
</dbReference>
<accession>A0A8H5MGD7</accession>
<name>A0A8H5MGD7_9AGAR</name>
<feature type="domain" description="AB hydrolase-1" evidence="1">
    <location>
        <begin position="39"/>
        <end position="317"/>
    </location>
</feature>
<dbReference type="OrthoDB" id="94039at2759"/>
<protein>
    <recommendedName>
        <fullName evidence="1">AB hydrolase-1 domain-containing protein</fullName>
    </recommendedName>
</protein>
<dbReference type="SUPFAM" id="SSF53474">
    <property type="entry name" value="alpha/beta-Hydrolases"/>
    <property type="match status" value="1"/>
</dbReference>
<organism evidence="2 3">
    <name type="scientific">Collybiopsis confluens</name>
    <dbReference type="NCBI Taxonomy" id="2823264"/>
    <lineage>
        <taxon>Eukaryota</taxon>
        <taxon>Fungi</taxon>
        <taxon>Dikarya</taxon>
        <taxon>Basidiomycota</taxon>
        <taxon>Agaricomycotina</taxon>
        <taxon>Agaricomycetes</taxon>
        <taxon>Agaricomycetidae</taxon>
        <taxon>Agaricales</taxon>
        <taxon>Marasmiineae</taxon>
        <taxon>Omphalotaceae</taxon>
        <taxon>Collybiopsis</taxon>
    </lineage>
</organism>
<keyword evidence="3" id="KW-1185">Reference proteome</keyword>
<reference evidence="2 3" key="1">
    <citation type="journal article" date="2020" name="ISME J.">
        <title>Uncovering the hidden diversity of litter-decomposition mechanisms in mushroom-forming fungi.</title>
        <authorList>
            <person name="Floudas D."/>
            <person name="Bentzer J."/>
            <person name="Ahren D."/>
            <person name="Johansson T."/>
            <person name="Persson P."/>
            <person name="Tunlid A."/>
        </authorList>
    </citation>
    <scope>NUCLEOTIDE SEQUENCE [LARGE SCALE GENOMIC DNA]</scope>
    <source>
        <strain evidence="2 3">CBS 406.79</strain>
    </source>
</reference>
<evidence type="ECO:0000313" key="2">
    <source>
        <dbReference type="EMBL" id="KAF5392751.1"/>
    </source>
</evidence>
<dbReference type="Gene3D" id="3.40.50.1820">
    <property type="entry name" value="alpha/beta hydrolase"/>
    <property type="match status" value="1"/>
</dbReference>
<dbReference type="InterPro" id="IPR029058">
    <property type="entry name" value="AB_hydrolase_fold"/>
</dbReference>
<evidence type="ECO:0000259" key="1">
    <source>
        <dbReference type="Pfam" id="PF12697"/>
    </source>
</evidence>
<evidence type="ECO:0000313" key="3">
    <source>
        <dbReference type="Proteomes" id="UP000518752"/>
    </source>
</evidence>
<gene>
    <name evidence="2" type="ORF">D9757_000877</name>
</gene>
<sequence>MSPPLSSQTYTFDPRPHHPLISTAKRYWKPSSSDGGLTLVFTHAAGFHKEIWEAVMDDLLELINQFEAKLKIREIWSIDAPNCGDAASLNEEALQHGYDIFSFHEYARSVHAFLTGRGQTYKGINLESLSVIPNVDFSSHKIVGIGHSMGANSLLLSAWAINQEAAILISRTFSENAKSRKDVWTSREDAYNMFKSSARLGKYWDEIESLEDICGLRSLPTLEYPNVKDGVTLKCARKQETAIYKALIADCNIIYQGFPSYASRVRIHLVYGTVGDILLTEVKIEIARKEQSKLGSCGFIEGAGHYAPHSHPRKLAENILQTLNSDVESGKRDIKL</sequence>
<dbReference type="EMBL" id="JAACJN010000004">
    <property type="protein sequence ID" value="KAF5392751.1"/>
    <property type="molecule type" value="Genomic_DNA"/>
</dbReference>